<keyword evidence="3" id="KW-1185">Reference proteome</keyword>
<feature type="region of interest" description="Disordered" evidence="1">
    <location>
        <begin position="1"/>
        <end position="41"/>
    </location>
</feature>
<organism evidence="2 3">
    <name type="scientific">Hyalangium minutum</name>
    <dbReference type="NCBI Taxonomy" id="394096"/>
    <lineage>
        <taxon>Bacteria</taxon>
        <taxon>Pseudomonadati</taxon>
        <taxon>Myxococcota</taxon>
        <taxon>Myxococcia</taxon>
        <taxon>Myxococcales</taxon>
        <taxon>Cystobacterineae</taxon>
        <taxon>Archangiaceae</taxon>
        <taxon>Hyalangium</taxon>
    </lineage>
</organism>
<dbReference type="AlphaFoldDB" id="A0A085WFJ2"/>
<proteinExistence type="predicted"/>
<dbReference type="EMBL" id="JMCB01000010">
    <property type="protein sequence ID" value="KFE66455.1"/>
    <property type="molecule type" value="Genomic_DNA"/>
</dbReference>
<accession>A0A085WFJ2</accession>
<comment type="caution">
    <text evidence="2">The sequence shown here is derived from an EMBL/GenBank/DDBJ whole genome shotgun (WGS) entry which is preliminary data.</text>
</comment>
<gene>
    <name evidence="2" type="ORF">DB31_0928</name>
</gene>
<name>A0A085WFJ2_9BACT</name>
<evidence type="ECO:0000313" key="3">
    <source>
        <dbReference type="Proteomes" id="UP000028725"/>
    </source>
</evidence>
<reference evidence="2 3" key="1">
    <citation type="submission" date="2014-04" db="EMBL/GenBank/DDBJ databases">
        <title>Genome assembly of Hyalangium minutum DSM 14724.</title>
        <authorList>
            <person name="Sharma G."/>
            <person name="Subramanian S."/>
        </authorList>
    </citation>
    <scope>NUCLEOTIDE SEQUENCE [LARGE SCALE GENOMIC DNA]</scope>
    <source>
        <strain evidence="2 3">DSM 14724</strain>
    </source>
</reference>
<sequence length="257" mass="28491">MPPRQWEALPKAPAATSQRQAYVPLPPPVPGPWDDSGEGVITSSLRAPEDLPLPGVAGLTEFAQQGVLMADLLRETFAHRRYGPARYRLHIEEPAGPSTGGGRQARQPLTLVSRREPVPAIVCGWVDVAQKEAQVRSYGIVAQRYEDRHGYPPKLTEEEYERFLDKLMDTLFDGGFQILHLVSDENSSRALRGARWLMRSCRPSLRVSLLGVGAFALGLNAERLVPGIQQMPGWLAQAGSWLVHLPTWLHSVAYGFR</sequence>
<dbReference type="Proteomes" id="UP000028725">
    <property type="component" value="Unassembled WGS sequence"/>
</dbReference>
<protein>
    <submittedName>
        <fullName evidence="2">Uncharacterized protein</fullName>
    </submittedName>
</protein>
<evidence type="ECO:0000256" key="1">
    <source>
        <dbReference type="SAM" id="MobiDB-lite"/>
    </source>
</evidence>
<evidence type="ECO:0000313" key="2">
    <source>
        <dbReference type="EMBL" id="KFE66455.1"/>
    </source>
</evidence>